<name>A0A1S3NAY8_SALSA</name>
<evidence type="ECO:0000259" key="4">
    <source>
        <dbReference type="PROSITE" id="PS51162"/>
    </source>
</evidence>
<dbReference type="AlphaFoldDB" id="A0A1S3NAY8"/>
<dbReference type="OMA" id="TAPIKCA"/>
<feature type="chain" id="PRO_5013340372" evidence="3">
    <location>
        <begin position="16"/>
        <end position="95"/>
    </location>
</feature>
<dbReference type="Proteomes" id="UP001652741">
    <property type="component" value="Chromosome ssa18"/>
</dbReference>
<feature type="signal peptide" evidence="3">
    <location>
        <begin position="1"/>
        <end position="15"/>
    </location>
</feature>
<dbReference type="KEGG" id="sasa:106578171"/>
<dbReference type="Gene3D" id="4.10.800.10">
    <property type="entry name" value="Thyroglobulin type-1"/>
    <property type="match status" value="1"/>
</dbReference>
<organism evidence="5 6">
    <name type="scientific">Salmo salar</name>
    <name type="common">Atlantic salmon</name>
    <dbReference type="NCBI Taxonomy" id="8030"/>
    <lineage>
        <taxon>Eukaryota</taxon>
        <taxon>Metazoa</taxon>
        <taxon>Chordata</taxon>
        <taxon>Craniata</taxon>
        <taxon>Vertebrata</taxon>
        <taxon>Euteleostomi</taxon>
        <taxon>Actinopterygii</taxon>
        <taxon>Neopterygii</taxon>
        <taxon>Teleostei</taxon>
        <taxon>Protacanthopterygii</taxon>
        <taxon>Salmoniformes</taxon>
        <taxon>Salmonidae</taxon>
        <taxon>Salmoninae</taxon>
        <taxon>Salmo</taxon>
    </lineage>
</organism>
<dbReference type="InterPro" id="IPR000716">
    <property type="entry name" value="Thyroglobulin_1"/>
</dbReference>
<comment type="caution">
    <text evidence="2">Lacks conserved residue(s) required for the propagation of feature annotation.</text>
</comment>
<evidence type="ECO:0000313" key="5">
    <source>
        <dbReference type="Proteomes" id="UP001652741"/>
    </source>
</evidence>
<evidence type="ECO:0000256" key="1">
    <source>
        <dbReference type="ARBA" id="ARBA00023157"/>
    </source>
</evidence>
<dbReference type="PROSITE" id="PS51162">
    <property type="entry name" value="THYROGLOBULIN_1_2"/>
    <property type="match status" value="1"/>
</dbReference>
<dbReference type="PaxDb" id="8030-ENSSSAP00000039608"/>
<dbReference type="Pfam" id="PF00086">
    <property type="entry name" value="Thyroglobulin_1"/>
    <property type="match status" value="1"/>
</dbReference>
<keyword evidence="5" id="KW-1185">Reference proteome</keyword>
<dbReference type="RefSeq" id="XP_014012276.1">
    <property type="nucleotide sequence ID" value="XM_014156801.1"/>
</dbReference>
<reference evidence="6" key="1">
    <citation type="submission" date="2025-08" db="UniProtKB">
        <authorList>
            <consortium name="RefSeq"/>
        </authorList>
    </citation>
    <scope>IDENTIFICATION</scope>
</reference>
<sequence>MAILTIILLVSTVFALGDATKQPRNRCELSRDTVKNGPPGDYVPMCDCKGEYTPEQHWGFTGSSSCLTRTGQKIPGTETHPGTAPIKCACSGARR</sequence>
<feature type="domain" description="Thyroglobulin type-1" evidence="4">
    <location>
        <begin position="24"/>
        <end position="88"/>
    </location>
</feature>
<keyword evidence="1 2" id="KW-1015">Disulfide bond</keyword>
<accession>A0A1S3NAY8</accession>
<dbReference type="InterPro" id="IPR036857">
    <property type="entry name" value="Thyroglobulin_1_sf"/>
</dbReference>
<gene>
    <name evidence="6" type="primary">LOC106578171</name>
</gene>
<proteinExistence type="predicted"/>
<evidence type="ECO:0000256" key="3">
    <source>
        <dbReference type="SAM" id="SignalP"/>
    </source>
</evidence>
<evidence type="ECO:0000313" key="6">
    <source>
        <dbReference type="RefSeq" id="XP_014012276.1"/>
    </source>
</evidence>
<keyword evidence="3" id="KW-0732">Signal</keyword>
<dbReference type="OrthoDB" id="7357196at2759"/>
<evidence type="ECO:0000256" key="2">
    <source>
        <dbReference type="PROSITE-ProRule" id="PRU00500"/>
    </source>
</evidence>
<protein>
    <submittedName>
        <fullName evidence="6">Saxiphilin isoform X1</fullName>
    </submittedName>
</protein>
<dbReference type="Bgee" id="ENSSSAG00000044205">
    <property type="expression patterns" value="Expressed in ovary and 7 other cell types or tissues"/>
</dbReference>
<dbReference type="GeneID" id="106578171"/>
<feature type="disulfide bond" evidence="2">
    <location>
        <begin position="27"/>
        <end position="46"/>
    </location>
</feature>
<dbReference type="SUPFAM" id="SSF57610">
    <property type="entry name" value="Thyroglobulin type-1 domain"/>
    <property type="match status" value="1"/>
</dbReference>